<dbReference type="RefSeq" id="WP_097157742.1">
    <property type="nucleotide sequence ID" value="NZ_JBEPMQ010000001.1"/>
</dbReference>
<feature type="domain" description="N-acetyltransferase" evidence="1">
    <location>
        <begin position="3"/>
        <end position="158"/>
    </location>
</feature>
<protein>
    <submittedName>
        <fullName evidence="2">Acetyltransferase (GNAT) family protein</fullName>
    </submittedName>
</protein>
<gene>
    <name evidence="2" type="ORF">SAMN05877753_102572</name>
</gene>
<evidence type="ECO:0000313" key="3">
    <source>
        <dbReference type="Proteomes" id="UP000219546"/>
    </source>
</evidence>
<dbReference type="PROSITE" id="PS51186">
    <property type="entry name" value="GNAT"/>
    <property type="match status" value="1"/>
</dbReference>
<evidence type="ECO:0000313" key="2">
    <source>
        <dbReference type="EMBL" id="SNX68519.1"/>
    </source>
</evidence>
<organism evidence="2 3">
    <name type="scientific">Bacillus oleivorans</name>
    <dbReference type="NCBI Taxonomy" id="1448271"/>
    <lineage>
        <taxon>Bacteria</taxon>
        <taxon>Bacillati</taxon>
        <taxon>Bacillota</taxon>
        <taxon>Bacilli</taxon>
        <taxon>Bacillales</taxon>
        <taxon>Bacillaceae</taxon>
        <taxon>Bacillus</taxon>
    </lineage>
</organism>
<name>A0A285CLR9_9BACI</name>
<dbReference type="EMBL" id="OAOP01000002">
    <property type="protein sequence ID" value="SNX68519.1"/>
    <property type="molecule type" value="Genomic_DNA"/>
</dbReference>
<dbReference type="GO" id="GO:0016747">
    <property type="term" value="F:acyltransferase activity, transferring groups other than amino-acyl groups"/>
    <property type="evidence" value="ECO:0007669"/>
    <property type="project" value="InterPro"/>
</dbReference>
<keyword evidence="2" id="KW-0808">Transferase</keyword>
<dbReference type="Gene3D" id="3.40.630.30">
    <property type="match status" value="1"/>
</dbReference>
<dbReference type="InterPro" id="IPR016181">
    <property type="entry name" value="Acyl_CoA_acyltransferase"/>
</dbReference>
<sequence length="159" mass="18281">MDYFVRNMTEDIAKVVLDWRYEPPYDFYNSVVKEENMVELLEHGYLGVFDENDQVIGFFCTGSAAQVPVGHLHGVYREDFIDIGLGLRPDLTGKGLGYSFLLFILGYLETVFQNKRFRLTVAAFNKRAIHLYKKAGFHPFTEFDTDSGGFLVMVLEMKP</sequence>
<evidence type="ECO:0000259" key="1">
    <source>
        <dbReference type="PROSITE" id="PS51186"/>
    </source>
</evidence>
<accession>A0A285CLR9</accession>
<dbReference type="AlphaFoldDB" id="A0A285CLR9"/>
<dbReference type="Pfam" id="PF00583">
    <property type="entry name" value="Acetyltransf_1"/>
    <property type="match status" value="1"/>
</dbReference>
<keyword evidence="3" id="KW-1185">Reference proteome</keyword>
<reference evidence="2 3" key="1">
    <citation type="submission" date="2017-08" db="EMBL/GenBank/DDBJ databases">
        <authorList>
            <person name="de Groot N.N."/>
        </authorList>
    </citation>
    <scope>NUCLEOTIDE SEQUENCE [LARGE SCALE GENOMIC DNA]</scope>
    <source>
        <strain evidence="2 3">JC228</strain>
    </source>
</reference>
<dbReference type="OrthoDB" id="423921at2"/>
<dbReference type="SUPFAM" id="SSF55729">
    <property type="entry name" value="Acyl-CoA N-acyltransferases (Nat)"/>
    <property type="match status" value="1"/>
</dbReference>
<proteinExistence type="predicted"/>
<dbReference type="InterPro" id="IPR000182">
    <property type="entry name" value="GNAT_dom"/>
</dbReference>
<dbReference type="Proteomes" id="UP000219546">
    <property type="component" value="Unassembled WGS sequence"/>
</dbReference>